<sequence length="63" mass="7451">MSPSDDMSQKILRYIYSTGHFGIDTSQSNVELREVCRRRKPKVFVAWHEGGEPPEYLERWFSC</sequence>
<name>A0A0D6M4B5_9BILA</name>
<proteinExistence type="predicted"/>
<keyword evidence="2" id="KW-1185">Reference proteome</keyword>
<protein>
    <submittedName>
        <fullName evidence="1">Uncharacterized protein</fullName>
    </submittedName>
</protein>
<dbReference type="EMBL" id="KE124930">
    <property type="protein sequence ID" value="EPB74757.1"/>
    <property type="molecule type" value="Genomic_DNA"/>
</dbReference>
<accession>A0A0D6M4B5</accession>
<gene>
    <name evidence="1" type="ORF">ANCCEY_06182</name>
</gene>
<evidence type="ECO:0000313" key="1">
    <source>
        <dbReference type="EMBL" id="EPB74757.1"/>
    </source>
</evidence>
<evidence type="ECO:0000313" key="2">
    <source>
        <dbReference type="Proteomes" id="UP000054495"/>
    </source>
</evidence>
<dbReference type="AlphaFoldDB" id="A0A0D6M4B5"/>
<dbReference type="Proteomes" id="UP000054495">
    <property type="component" value="Unassembled WGS sequence"/>
</dbReference>
<reference evidence="1 2" key="1">
    <citation type="submission" date="2013-05" db="EMBL/GenBank/DDBJ databases">
        <title>Draft genome of the parasitic nematode Anyclostoma ceylanicum.</title>
        <authorList>
            <person name="Mitreva M."/>
        </authorList>
    </citation>
    <scope>NUCLEOTIDE SEQUENCE [LARGE SCALE GENOMIC DNA]</scope>
</reference>
<organism evidence="1 2">
    <name type="scientific">Ancylostoma ceylanicum</name>
    <dbReference type="NCBI Taxonomy" id="53326"/>
    <lineage>
        <taxon>Eukaryota</taxon>
        <taxon>Metazoa</taxon>
        <taxon>Ecdysozoa</taxon>
        <taxon>Nematoda</taxon>
        <taxon>Chromadorea</taxon>
        <taxon>Rhabditida</taxon>
        <taxon>Rhabditina</taxon>
        <taxon>Rhabditomorpha</taxon>
        <taxon>Strongyloidea</taxon>
        <taxon>Ancylostomatidae</taxon>
        <taxon>Ancylostomatinae</taxon>
        <taxon>Ancylostoma</taxon>
    </lineage>
</organism>